<name>A0A504XIN9_LEIDO</name>
<dbReference type="EMBL" id="RHLC01000054">
    <property type="protein sequence ID" value="TPP48721.1"/>
    <property type="molecule type" value="Genomic_DNA"/>
</dbReference>
<reference evidence="2" key="1">
    <citation type="submission" date="2019-02" db="EMBL/GenBank/DDBJ databases">
        <title>FDA dAtabase for Regulatory Grade micrObial Sequences (FDA-ARGOS): Supporting development and validation of Infectious Disease Dx tests.</title>
        <authorList>
            <person name="Duncan R."/>
            <person name="Fisher C."/>
            <person name="Tallon L."/>
            <person name="Sadzewicz L."/>
            <person name="Sengamalay N."/>
            <person name="Ott S."/>
            <person name="Godinez A."/>
            <person name="Nagaraj S."/>
            <person name="Vavikolanu K."/>
            <person name="Nadendla S."/>
            <person name="Aluvathingal J."/>
            <person name="Sichtig H."/>
        </authorList>
    </citation>
    <scope>NUCLEOTIDE SEQUENCE [LARGE SCALE GENOMIC DNA]</scope>
    <source>
        <strain evidence="2">FDAARGOS_361</strain>
    </source>
</reference>
<proteinExistence type="predicted"/>
<dbReference type="AlphaFoldDB" id="A0A504XIN9"/>
<protein>
    <submittedName>
        <fullName evidence="1">Uncharacterized protein</fullName>
    </submittedName>
</protein>
<evidence type="ECO:0000313" key="1">
    <source>
        <dbReference type="EMBL" id="TPP48721.1"/>
    </source>
</evidence>
<organism evidence="1 2">
    <name type="scientific">Leishmania donovani</name>
    <dbReference type="NCBI Taxonomy" id="5661"/>
    <lineage>
        <taxon>Eukaryota</taxon>
        <taxon>Discoba</taxon>
        <taxon>Euglenozoa</taxon>
        <taxon>Kinetoplastea</taxon>
        <taxon>Metakinetoplastina</taxon>
        <taxon>Trypanosomatida</taxon>
        <taxon>Trypanosomatidae</taxon>
        <taxon>Leishmaniinae</taxon>
        <taxon>Leishmania</taxon>
    </lineage>
</organism>
<evidence type="ECO:0000313" key="2">
    <source>
        <dbReference type="Proteomes" id="UP000318447"/>
    </source>
</evidence>
<dbReference type="Proteomes" id="UP000318447">
    <property type="component" value="Unassembled WGS sequence"/>
</dbReference>
<sequence length="118" mass="12262">MSCIWRRLCRTAPSSSAHKSPSCRKKCTHARIPALAEAHGLWAGSNAYSARHGTPSTVTVHASSPTAATATAAQPPAAALLVRGRFLGSMGLTESGVHMPREGRVRAFVASDADAAVL</sequence>
<comment type="caution">
    <text evidence="1">The sequence shown here is derived from an EMBL/GenBank/DDBJ whole genome shotgun (WGS) entry which is preliminary data.</text>
</comment>
<gene>
    <name evidence="1" type="ORF">CGC21_15355</name>
</gene>
<accession>A0A504XIN9</accession>